<dbReference type="EMBL" id="BKCJ010356834">
    <property type="protein sequence ID" value="GFA02080.1"/>
    <property type="molecule type" value="Genomic_DNA"/>
</dbReference>
<organism evidence="1">
    <name type="scientific">Tanacetum cinerariifolium</name>
    <name type="common">Dalmatian daisy</name>
    <name type="synonym">Chrysanthemum cinerariifolium</name>
    <dbReference type="NCBI Taxonomy" id="118510"/>
    <lineage>
        <taxon>Eukaryota</taxon>
        <taxon>Viridiplantae</taxon>
        <taxon>Streptophyta</taxon>
        <taxon>Embryophyta</taxon>
        <taxon>Tracheophyta</taxon>
        <taxon>Spermatophyta</taxon>
        <taxon>Magnoliopsida</taxon>
        <taxon>eudicotyledons</taxon>
        <taxon>Gunneridae</taxon>
        <taxon>Pentapetalae</taxon>
        <taxon>asterids</taxon>
        <taxon>campanulids</taxon>
        <taxon>Asterales</taxon>
        <taxon>Asteraceae</taxon>
        <taxon>Asteroideae</taxon>
        <taxon>Anthemideae</taxon>
        <taxon>Anthemidinae</taxon>
        <taxon>Tanacetum</taxon>
    </lineage>
</organism>
<feature type="non-terminal residue" evidence="1">
    <location>
        <position position="1"/>
    </location>
</feature>
<dbReference type="AlphaFoldDB" id="A0A699J0K5"/>
<reference evidence="1" key="1">
    <citation type="journal article" date="2019" name="Sci. Rep.">
        <title>Draft genome of Tanacetum cinerariifolium, the natural source of mosquito coil.</title>
        <authorList>
            <person name="Yamashiro T."/>
            <person name="Shiraishi A."/>
            <person name="Satake H."/>
            <person name="Nakayama K."/>
        </authorList>
    </citation>
    <scope>NUCLEOTIDE SEQUENCE</scope>
</reference>
<accession>A0A699J0K5</accession>
<evidence type="ECO:0000313" key="1">
    <source>
        <dbReference type="EMBL" id="GFA02080.1"/>
    </source>
</evidence>
<sequence>STVNTAGTYEVNDVGENISIELQFYPNMPALEDVSTFDFSRDDENDGVVADMNNLDTTIQVIPIPSTRIHKDHPLDQVIGDLQSATQTRKMLKNLEEHSNSALKSVITSLQQGNSKNSRYTWSANKLRRKGKLVVGNDEQLRLKLISHFNDSPNGGHSGV</sequence>
<comment type="caution">
    <text evidence="1">The sequence shown here is derived from an EMBL/GenBank/DDBJ whole genome shotgun (WGS) entry which is preliminary data.</text>
</comment>
<protein>
    <submittedName>
        <fullName evidence="1">Integrase, catalytic core</fullName>
    </submittedName>
</protein>
<proteinExistence type="predicted"/>
<gene>
    <name evidence="1" type="ORF">Tci_574052</name>
</gene>
<name>A0A699J0K5_TANCI</name>